<dbReference type="InterPro" id="IPR056009">
    <property type="entry name" value="DUF7587"/>
</dbReference>
<dbReference type="AlphaFoldDB" id="A0A0C2WBL8"/>
<dbReference type="Gene3D" id="3.90.210.10">
    <property type="entry name" value="Heat-Labile Enterotoxin, subunit A"/>
    <property type="match status" value="1"/>
</dbReference>
<protein>
    <recommendedName>
        <fullName evidence="1">DUF7587 domain-containing protein</fullName>
    </recommendedName>
</protein>
<name>A0A0C2WBL8_SERVB</name>
<feature type="domain" description="DUF7587" evidence="1">
    <location>
        <begin position="21"/>
        <end position="160"/>
    </location>
</feature>
<dbReference type="PANTHER" id="PTHR40781:SF1">
    <property type="match status" value="1"/>
</dbReference>
<keyword evidence="3" id="KW-1185">Reference proteome</keyword>
<organism evidence="2 3">
    <name type="scientific">Serendipita vermifera MAFF 305830</name>
    <dbReference type="NCBI Taxonomy" id="933852"/>
    <lineage>
        <taxon>Eukaryota</taxon>
        <taxon>Fungi</taxon>
        <taxon>Dikarya</taxon>
        <taxon>Basidiomycota</taxon>
        <taxon>Agaricomycotina</taxon>
        <taxon>Agaricomycetes</taxon>
        <taxon>Sebacinales</taxon>
        <taxon>Serendipitaceae</taxon>
        <taxon>Serendipita</taxon>
    </lineage>
</organism>
<evidence type="ECO:0000259" key="1">
    <source>
        <dbReference type="Pfam" id="PF24494"/>
    </source>
</evidence>
<dbReference type="Proteomes" id="UP000054097">
    <property type="component" value="Unassembled WGS sequence"/>
</dbReference>
<gene>
    <name evidence="2" type="ORF">M408DRAFT_249169</name>
</gene>
<sequence length="179" mass="21195">MHRGVEIRTSSIMESYRHRELPSTLYRVHHPGAQASYSDDYGFNAASNFLPLYLTGLQDAVGNHLDWEHRRFTSPFISTFDNKQHAVRWAQRWYENNDDNDEMCYIMEINIEEENEDDVIAFRVTELVNRLGLSIPWLKPSQYRSEYLFYRQIPSKVIVDVEPVRPGTNSEHSLYRQSY</sequence>
<dbReference type="HOGENOM" id="CLU_1511487_0_0_1"/>
<dbReference type="PANTHER" id="PTHR40781">
    <property type="match status" value="1"/>
</dbReference>
<dbReference type="OrthoDB" id="88561at2759"/>
<evidence type="ECO:0000313" key="2">
    <source>
        <dbReference type="EMBL" id="KIM23818.1"/>
    </source>
</evidence>
<accession>A0A0C2WBL8</accession>
<dbReference type="Pfam" id="PF24494">
    <property type="entry name" value="DUF7587"/>
    <property type="match status" value="1"/>
</dbReference>
<dbReference type="STRING" id="933852.A0A0C2WBL8"/>
<reference evidence="3" key="2">
    <citation type="submission" date="2015-01" db="EMBL/GenBank/DDBJ databases">
        <title>Evolutionary Origins and Diversification of the Mycorrhizal Mutualists.</title>
        <authorList>
            <consortium name="DOE Joint Genome Institute"/>
            <consortium name="Mycorrhizal Genomics Consortium"/>
            <person name="Kohler A."/>
            <person name="Kuo A."/>
            <person name="Nagy L.G."/>
            <person name="Floudas D."/>
            <person name="Copeland A."/>
            <person name="Barry K.W."/>
            <person name="Cichocki N."/>
            <person name="Veneault-Fourrey C."/>
            <person name="LaButti K."/>
            <person name="Lindquist E.A."/>
            <person name="Lipzen A."/>
            <person name="Lundell T."/>
            <person name="Morin E."/>
            <person name="Murat C."/>
            <person name="Riley R."/>
            <person name="Ohm R."/>
            <person name="Sun H."/>
            <person name="Tunlid A."/>
            <person name="Henrissat B."/>
            <person name="Grigoriev I.V."/>
            <person name="Hibbett D.S."/>
            <person name="Martin F."/>
        </authorList>
    </citation>
    <scope>NUCLEOTIDE SEQUENCE [LARGE SCALE GENOMIC DNA]</scope>
    <source>
        <strain evidence="3">MAFF 305830</strain>
    </source>
</reference>
<dbReference type="SUPFAM" id="SSF56399">
    <property type="entry name" value="ADP-ribosylation"/>
    <property type="match status" value="1"/>
</dbReference>
<reference evidence="2 3" key="1">
    <citation type="submission" date="2014-04" db="EMBL/GenBank/DDBJ databases">
        <authorList>
            <consortium name="DOE Joint Genome Institute"/>
            <person name="Kuo A."/>
            <person name="Zuccaro A."/>
            <person name="Kohler A."/>
            <person name="Nagy L.G."/>
            <person name="Floudas D."/>
            <person name="Copeland A."/>
            <person name="Barry K.W."/>
            <person name="Cichocki N."/>
            <person name="Veneault-Fourrey C."/>
            <person name="LaButti K."/>
            <person name="Lindquist E.A."/>
            <person name="Lipzen A."/>
            <person name="Lundell T."/>
            <person name="Morin E."/>
            <person name="Murat C."/>
            <person name="Sun H."/>
            <person name="Tunlid A."/>
            <person name="Henrissat B."/>
            <person name="Grigoriev I.V."/>
            <person name="Hibbett D.S."/>
            <person name="Martin F."/>
            <person name="Nordberg H.P."/>
            <person name="Cantor M.N."/>
            <person name="Hua S.X."/>
        </authorList>
    </citation>
    <scope>NUCLEOTIDE SEQUENCE [LARGE SCALE GENOMIC DNA]</scope>
    <source>
        <strain evidence="2 3">MAFF 305830</strain>
    </source>
</reference>
<dbReference type="EMBL" id="KN824331">
    <property type="protein sequence ID" value="KIM23818.1"/>
    <property type="molecule type" value="Genomic_DNA"/>
</dbReference>
<proteinExistence type="predicted"/>
<evidence type="ECO:0000313" key="3">
    <source>
        <dbReference type="Proteomes" id="UP000054097"/>
    </source>
</evidence>